<feature type="domain" description="LysM" evidence="3">
    <location>
        <begin position="126"/>
        <end position="170"/>
    </location>
</feature>
<protein>
    <recommendedName>
        <fullName evidence="3">LysM domain-containing protein</fullName>
    </recommendedName>
</protein>
<dbReference type="HOGENOM" id="CLU_090055_0_0_1"/>
<dbReference type="OMA" id="MSWFTEM"/>
<dbReference type="STRING" id="1229664.N4U187"/>
<dbReference type="Pfam" id="PF01476">
    <property type="entry name" value="LysM"/>
    <property type="match status" value="1"/>
</dbReference>
<comment type="similarity">
    <text evidence="1">Belongs to the secreted LysM effector family.</text>
</comment>
<proteinExistence type="inferred from homology"/>
<dbReference type="CDD" id="cd00118">
    <property type="entry name" value="LysM"/>
    <property type="match status" value="1"/>
</dbReference>
<evidence type="ECO:0000256" key="1">
    <source>
        <dbReference type="ARBA" id="ARBA00044955"/>
    </source>
</evidence>
<dbReference type="SUPFAM" id="SSF54106">
    <property type="entry name" value="LysM domain"/>
    <property type="match status" value="1"/>
</dbReference>
<dbReference type="SMART" id="SM00257">
    <property type="entry name" value="LysM"/>
    <property type="match status" value="1"/>
</dbReference>
<keyword evidence="2" id="KW-1133">Transmembrane helix</keyword>
<dbReference type="PROSITE" id="PS51782">
    <property type="entry name" value="LYSM"/>
    <property type="match status" value="1"/>
</dbReference>
<dbReference type="Proteomes" id="UP000016928">
    <property type="component" value="Unassembled WGS sequence"/>
</dbReference>
<organism evidence="4 5">
    <name type="scientific">Fusarium oxysporum f. sp. cubense (strain race 1)</name>
    <name type="common">Panama disease fungus</name>
    <dbReference type="NCBI Taxonomy" id="1229664"/>
    <lineage>
        <taxon>Eukaryota</taxon>
        <taxon>Fungi</taxon>
        <taxon>Dikarya</taxon>
        <taxon>Ascomycota</taxon>
        <taxon>Pezizomycotina</taxon>
        <taxon>Sordariomycetes</taxon>
        <taxon>Hypocreomycetidae</taxon>
        <taxon>Hypocreales</taxon>
        <taxon>Nectriaceae</taxon>
        <taxon>Fusarium</taxon>
        <taxon>Fusarium oxysporum species complex</taxon>
    </lineage>
</organism>
<dbReference type="Gene3D" id="3.10.350.10">
    <property type="entry name" value="LysM domain"/>
    <property type="match status" value="1"/>
</dbReference>
<evidence type="ECO:0000313" key="4">
    <source>
        <dbReference type="EMBL" id="ENH65177.1"/>
    </source>
</evidence>
<dbReference type="OrthoDB" id="2107166at2759"/>
<gene>
    <name evidence="4" type="ORF">FOC1_g10006030</name>
</gene>
<evidence type="ECO:0000259" key="3">
    <source>
        <dbReference type="PROSITE" id="PS51782"/>
    </source>
</evidence>
<reference evidence="5" key="2">
    <citation type="journal article" date="2014" name="PLoS ONE">
        <title>Genome and Transcriptome Analysis of the Fungal Pathogen Fusarium oxysporum f. sp. cubense Causing Banana Vascular Wilt Disease.</title>
        <authorList>
            <person name="Guo L."/>
            <person name="Han L."/>
            <person name="Yang L."/>
            <person name="Zeng H."/>
            <person name="Fan D."/>
            <person name="Zhu Y."/>
            <person name="Feng Y."/>
            <person name="Wang G."/>
            <person name="Peng C."/>
            <person name="Jiang X."/>
            <person name="Zhou D."/>
            <person name="Ni P."/>
            <person name="Liang C."/>
            <person name="Liu L."/>
            <person name="Wang J."/>
            <person name="Mao C."/>
            <person name="Fang X."/>
            <person name="Peng M."/>
            <person name="Huang J."/>
        </authorList>
    </citation>
    <scope>NUCLEOTIDE SEQUENCE [LARGE SCALE GENOMIC DNA]</scope>
    <source>
        <strain evidence="5">race 1</strain>
    </source>
</reference>
<dbReference type="InterPro" id="IPR036779">
    <property type="entry name" value="LysM_dom_sf"/>
</dbReference>
<feature type="transmembrane region" description="Helical" evidence="2">
    <location>
        <begin position="87"/>
        <end position="107"/>
    </location>
</feature>
<sequence length="196" mass="22441">MSRFSRYDTDEERLPEGMQRVGYDADTQVYTFRDADGSYWESAPGNEYGQLTKVGEARPEGQETETFLMTSQQQRPKMSWFTEMKPFLNFLMLVILSLVLLFWFLGYKGSSSDERIPIADCPEGTVAYAIHKGDTCWDIANKNGVSVDDLKNKNPDLDCKALKINDRICVPGKKREHKVSLGNCCSRQVRQMMRLV</sequence>
<evidence type="ECO:0000313" key="5">
    <source>
        <dbReference type="Proteomes" id="UP000016928"/>
    </source>
</evidence>
<accession>N4U187</accession>
<dbReference type="VEuPathDB" id="FungiDB:FOC1_g10006030"/>
<name>N4U187_FUSC1</name>
<reference evidence="5" key="1">
    <citation type="submission" date="2012-09" db="EMBL/GenBank/DDBJ databases">
        <title>Genome sequencing and comparative transcriptomics of race 1 and race 4 of banana pathogen: Fusarium oxysporum f. sp. cubense.</title>
        <authorList>
            <person name="Fang X."/>
            <person name="Huang J."/>
        </authorList>
    </citation>
    <scope>NUCLEOTIDE SEQUENCE [LARGE SCALE GENOMIC DNA]</scope>
    <source>
        <strain evidence="5">race 1</strain>
    </source>
</reference>
<keyword evidence="2" id="KW-0472">Membrane</keyword>
<keyword evidence="2" id="KW-0812">Transmembrane</keyword>
<dbReference type="EMBL" id="KB730504">
    <property type="protein sequence ID" value="ENH65177.1"/>
    <property type="molecule type" value="Genomic_DNA"/>
</dbReference>
<dbReference type="AlphaFoldDB" id="N4U187"/>
<dbReference type="InterPro" id="IPR018392">
    <property type="entry name" value="LysM"/>
</dbReference>
<evidence type="ECO:0000256" key="2">
    <source>
        <dbReference type="SAM" id="Phobius"/>
    </source>
</evidence>